<dbReference type="AlphaFoldDB" id="A0A3M7PAF3"/>
<comment type="caution">
    <text evidence="1">The sequence shown here is derived from an EMBL/GenBank/DDBJ whole genome shotgun (WGS) entry which is preliminary data.</text>
</comment>
<accession>A0A3M7PAF3</accession>
<protein>
    <submittedName>
        <fullName evidence="1">Uncharacterized protein</fullName>
    </submittedName>
</protein>
<evidence type="ECO:0000313" key="2">
    <source>
        <dbReference type="Proteomes" id="UP000276133"/>
    </source>
</evidence>
<organism evidence="1 2">
    <name type="scientific">Brachionus plicatilis</name>
    <name type="common">Marine rotifer</name>
    <name type="synonym">Brachionus muelleri</name>
    <dbReference type="NCBI Taxonomy" id="10195"/>
    <lineage>
        <taxon>Eukaryota</taxon>
        <taxon>Metazoa</taxon>
        <taxon>Spiralia</taxon>
        <taxon>Gnathifera</taxon>
        <taxon>Rotifera</taxon>
        <taxon>Eurotatoria</taxon>
        <taxon>Monogononta</taxon>
        <taxon>Pseudotrocha</taxon>
        <taxon>Ploima</taxon>
        <taxon>Brachionidae</taxon>
        <taxon>Brachionus</taxon>
    </lineage>
</organism>
<proteinExistence type="predicted"/>
<dbReference type="EMBL" id="REGN01012351">
    <property type="protein sequence ID" value="RMZ95694.1"/>
    <property type="molecule type" value="Genomic_DNA"/>
</dbReference>
<name>A0A3M7PAF3_BRAPC</name>
<gene>
    <name evidence="1" type="ORF">BpHYR1_026943</name>
</gene>
<reference evidence="1 2" key="1">
    <citation type="journal article" date="2018" name="Sci. Rep.">
        <title>Genomic signatures of local adaptation to the degree of environmental predictability in rotifers.</title>
        <authorList>
            <person name="Franch-Gras L."/>
            <person name="Hahn C."/>
            <person name="Garcia-Roger E.M."/>
            <person name="Carmona M.J."/>
            <person name="Serra M."/>
            <person name="Gomez A."/>
        </authorList>
    </citation>
    <scope>NUCLEOTIDE SEQUENCE [LARGE SCALE GENOMIC DNA]</scope>
    <source>
        <strain evidence="1">HYR1</strain>
    </source>
</reference>
<sequence>MVKAFLFNIYIGTNAAPVLADSYIRKSNRCFKAFCKVQLDYLMASIVEKLSSHASPRSFTFHANEQSFMTVSCIEIFGFEKISNEIILLVKYIRLLLTKHAYNIFKMY</sequence>
<dbReference type="Proteomes" id="UP000276133">
    <property type="component" value="Unassembled WGS sequence"/>
</dbReference>
<keyword evidence="2" id="KW-1185">Reference proteome</keyword>
<evidence type="ECO:0000313" key="1">
    <source>
        <dbReference type="EMBL" id="RMZ95694.1"/>
    </source>
</evidence>